<reference evidence="2" key="1">
    <citation type="submission" date="2023-03" db="EMBL/GenBank/DDBJ databases">
        <title>Massive genome expansion in bonnet fungi (Mycena s.s.) driven by repeated elements and novel gene families across ecological guilds.</title>
        <authorList>
            <consortium name="Lawrence Berkeley National Laboratory"/>
            <person name="Harder C.B."/>
            <person name="Miyauchi S."/>
            <person name="Viragh M."/>
            <person name="Kuo A."/>
            <person name="Thoen E."/>
            <person name="Andreopoulos B."/>
            <person name="Lu D."/>
            <person name="Skrede I."/>
            <person name="Drula E."/>
            <person name="Henrissat B."/>
            <person name="Morin E."/>
            <person name="Kohler A."/>
            <person name="Barry K."/>
            <person name="LaButti K."/>
            <person name="Morin E."/>
            <person name="Salamov A."/>
            <person name="Lipzen A."/>
            <person name="Mereny Z."/>
            <person name="Hegedus B."/>
            <person name="Baldrian P."/>
            <person name="Stursova M."/>
            <person name="Weitz H."/>
            <person name="Taylor A."/>
            <person name="Grigoriev I.V."/>
            <person name="Nagy L.G."/>
            <person name="Martin F."/>
            <person name="Kauserud H."/>
        </authorList>
    </citation>
    <scope>NUCLEOTIDE SEQUENCE</scope>
    <source>
        <strain evidence="2">CBHHK188m</strain>
    </source>
</reference>
<evidence type="ECO:0000256" key="1">
    <source>
        <dbReference type="SAM" id="MobiDB-lite"/>
    </source>
</evidence>
<dbReference type="AlphaFoldDB" id="A0AAD7JBV0"/>
<accession>A0AAD7JBV0</accession>
<dbReference type="EMBL" id="JARJLG010000045">
    <property type="protein sequence ID" value="KAJ7761542.1"/>
    <property type="molecule type" value="Genomic_DNA"/>
</dbReference>
<feature type="compositionally biased region" description="Pro residues" evidence="1">
    <location>
        <begin position="58"/>
        <end position="68"/>
    </location>
</feature>
<feature type="compositionally biased region" description="Low complexity" evidence="1">
    <location>
        <begin position="1"/>
        <end position="22"/>
    </location>
</feature>
<proteinExistence type="predicted"/>
<keyword evidence="3" id="KW-1185">Reference proteome</keyword>
<name>A0AAD7JBV0_9AGAR</name>
<evidence type="ECO:0000313" key="3">
    <source>
        <dbReference type="Proteomes" id="UP001215280"/>
    </source>
</evidence>
<evidence type="ECO:0000313" key="2">
    <source>
        <dbReference type="EMBL" id="KAJ7761542.1"/>
    </source>
</evidence>
<feature type="region of interest" description="Disordered" evidence="1">
    <location>
        <begin position="1"/>
        <end position="93"/>
    </location>
</feature>
<comment type="caution">
    <text evidence="2">The sequence shown here is derived from an EMBL/GenBank/DDBJ whole genome shotgun (WGS) entry which is preliminary data.</text>
</comment>
<feature type="compositionally biased region" description="Low complexity" evidence="1">
    <location>
        <begin position="31"/>
        <end position="41"/>
    </location>
</feature>
<sequence length="264" mass="28069">MQDVDASQASANSTTNASAADTSPPPPPAPNAAAINVSAPNVNPPPTPPAPNTAANTNPPPAPPPAPNAPIVDVSTTNVDLPPAPLTAGTSASNVIPAPAAQCTTNDTSEEEETRLIPPCPAMAPQWFSMLYHEFSQKDLGRDFNALLELFVALEELYGWVKGGGKALGTQHCPPQVTVWVSTGRGSWGGAMANGVGPAIMSLPVFIEQWWQWWGRVQLSWRLLRTGNTERFERDKWPAGGVENWSTLRHLGPNRALSLVATLY</sequence>
<organism evidence="2 3">
    <name type="scientific">Mycena maculata</name>
    <dbReference type="NCBI Taxonomy" id="230809"/>
    <lineage>
        <taxon>Eukaryota</taxon>
        <taxon>Fungi</taxon>
        <taxon>Dikarya</taxon>
        <taxon>Basidiomycota</taxon>
        <taxon>Agaricomycotina</taxon>
        <taxon>Agaricomycetes</taxon>
        <taxon>Agaricomycetidae</taxon>
        <taxon>Agaricales</taxon>
        <taxon>Marasmiineae</taxon>
        <taxon>Mycenaceae</taxon>
        <taxon>Mycena</taxon>
    </lineage>
</organism>
<protein>
    <submittedName>
        <fullName evidence="2">Uncharacterized protein</fullName>
    </submittedName>
</protein>
<feature type="compositionally biased region" description="Pro residues" evidence="1">
    <location>
        <begin position="42"/>
        <end position="51"/>
    </location>
</feature>
<dbReference type="Proteomes" id="UP001215280">
    <property type="component" value="Unassembled WGS sequence"/>
</dbReference>
<gene>
    <name evidence="2" type="ORF">DFH07DRAFT_771402</name>
</gene>